<name>A0AA48WHM7_9BURK</name>
<proteinExistence type="predicted"/>
<evidence type="ECO:0000313" key="2">
    <source>
        <dbReference type="Proteomes" id="UP000662888"/>
    </source>
</evidence>
<keyword evidence="2" id="KW-1185">Reference proteome</keyword>
<evidence type="ECO:0008006" key="3">
    <source>
        <dbReference type="Google" id="ProtNLM"/>
    </source>
</evidence>
<gene>
    <name evidence="1" type="ORF">IV454_07495</name>
</gene>
<accession>A0AA48WHM7</accession>
<organism evidence="1 2">
    <name type="scientific">Massilia antarctica</name>
    <dbReference type="NCBI Taxonomy" id="2765360"/>
    <lineage>
        <taxon>Bacteria</taxon>
        <taxon>Pseudomonadati</taxon>
        <taxon>Pseudomonadota</taxon>
        <taxon>Betaproteobacteria</taxon>
        <taxon>Burkholderiales</taxon>
        <taxon>Oxalobacteraceae</taxon>
        <taxon>Telluria group</taxon>
        <taxon>Massilia</taxon>
    </lineage>
</organism>
<dbReference type="RefSeq" id="WP_206090959.1">
    <property type="nucleotide sequence ID" value="NZ_CP065053.1"/>
</dbReference>
<dbReference type="Proteomes" id="UP000662888">
    <property type="component" value="Chromosome"/>
</dbReference>
<protein>
    <recommendedName>
        <fullName evidence="3">DUF4476 domain-containing protein</fullName>
    </recommendedName>
</protein>
<sequence>MTAGLPAKRPDAFKRITTLLEFHMNHRTLIAAFLAATVSAHVSAENFGSAAVVAKPSAPVAPAAPGVNVGTPAMAAPAPAAGPQAAEAFRIVKPDGVSIISQGTMGSNVLTGTAINVSDKDAFLVSAGKCAFNVKYDEISATAAVGTTNRLFSNDKLVAQNTKIDLSARVLKTIWTQPYLSPGLNNVKVVVNAESAAPSIKWIRVTVAGTCGAAPVAPPVASAPAVKPAEPTAPAKPAVTVPPAPPVHFAPGSGEWNNLTTMWGYSNYAVTQLKSANYPRYAELSRLNAALTAAMSAKTVERGAYNSLITAWNTFVTETQFKTLMATAIAGNTGKK</sequence>
<evidence type="ECO:0000313" key="1">
    <source>
        <dbReference type="EMBL" id="QPI51355.1"/>
    </source>
</evidence>
<reference evidence="1 2" key="1">
    <citation type="submission" date="2020-11" db="EMBL/GenBank/DDBJ databases">
        <authorList>
            <person name="Sun Q."/>
        </authorList>
    </citation>
    <scope>NUCLEOTIDE SEQUENCE [LARGE SCALE GENOMIC DNA]</scope>
    <source>
        <strain evidence="1 2">P8398</strain>
    </source>
</reference>
<dbReference type="EMBL" id="CP065053">
    <property type="protein sequence ID" value="QPI51355.1"/>
    <property type="molecule type" value="Genomic_DNA"/>
</dbReference>